<feature type="binding site" evidence="9">
    <location>
        <position position="200"/>
    </location>
    <ligand>
        <name>Mg(2+)</name>
        <dbReference type="ChEBI" id="CHEBI:18420"/>
    </ligand>
</feature>
<feature type="binding site" evidence="9">
    <location>
        <begin position="315"/>
        <end position="318"/>
    </location>
    <ligand>
        <name>GTP</name>
        <dbReference type="ChEBI" id="CHEBI:37565"/>
    </ligand>
</feature>
<comment type="caution">
    <text evidence="14">The sequence shown here is derived from an EMBL/GenBank/DDBJ whole genome shotgun (WGS) entry which is preliminary data.</text>
</comment>
<feature type="domain" description="OCT" evidence="12">
    <location>
        <begin position="382"/>
        <end position="464"/>
    </location>
</feature>
<feature type="binding site" evidence="9">
    <location>
        <begin position="193"/>
        <end position="200"/>
    </location>
    <ligand>
        <name>GTP</name>
        <dbReference type="ChEBI" id="CHEBI:37565"/>
    </ligand>
</feature>
<gene>
    <name evidence="14" type="primary">obgE</name>
    <name evidence="9" type="synonym">obg</name>
    <name evidence="14" type="ORF">F8568_038925</name>
</gene>
<dbReference type="GO" id="GO:0003924">
    <property type="term" value="F:GTPase activity"/>
    <property type="evidence" value="ECO:0007669"/>
    <property type="project" value="UniProtKB-UniRule"/>
</dbReference>
<dbReference type="InterPro" id="IPR031167">
    <property type="entry name" value="G_OBG"/>
</dbReference>
<dbReference type="GO" id="GO:0005737">
    <property type="term" value="C:cytoplasm"/>
    <property type="evidence" value="ECO:0007669"/>
    <property type="project" value="UniProtKB-SubCell"/>
</dbReference>
<keyword evidence="4 9" id="KW-0479">Metal-binding</keyword>
<feature type="binding site" evidence="9">
    <location>
        <position position="220"/>
    </location>
    <ligand>
        <name>Mg(2+)</name>
        <dbReference type="ChEBI" id="CHEBI:18420"/>
    </ligand>
</feature>
<reference evidence="14" key="1">
    <citation type="submission" date="2019-12" db="EMBL/GenBank/DDBJ databases">
        <title>Actinomadura physcomitrii sp. nov., a novel actinomycete isolated from moss [Physcomitrium sphaericum (Ludw) Fuernr].</title>
        <authorList>
            <person name="Zhuang X."/>
        </authorList>
    </citation>
    <scope>NUCLEOTIDE SEQUENCE [LARGE SCALE GENOMIC DNA]</scope>
    <source>
        <strain evidence="14">LD22</strain>
    </source>
</reference>
<dbReference type="CDD" id="cd01898">
    <property type="entry name" value="Obg"/>
    <property type="match status" value="1"/>
</dbReference>
<proteinExistence type="inferred from homology"/>
<dbReference type="GO" id="GO:0042254">
    <property type="term" value="P:ribosome biogenesis"/>
    <property type="evidence" value="ECO:0007669"/>
    <property type="project" value="UniProtKB-UniRule"/>
</dbReference>
<dbReference type="NCBIfam" id="NF008955">
    <property type="entry name" value="PRK12297.1"/>
    <property type="match status" value="1"/>
</dbReference>
<dbReference type="InterPro" id="IPR045086">
    <property type="entry name" value="OBG_GTPase"/>
</dbReference>
<dbReference type="SUPFAM" id="SSF52540">
    <property type="entry name" value="P-loop containing nucleoside triphosphate hydrolases"/>
    <property type="match status" value="1"/>
</dbReference>
<dbReference type="SUPFAM" id="SSF102741">
    <property type="entry name" value="Obg GTP-binding protein C-terminal domain"/>
    <property type="match status" value="1"/>
</dbReference>
<feature type="region of interest" description="Disordered" evidence="10">
    <location>
        <begin position="1"/>
        <end position="27"/>
    </location>
</feature>
<feature type="compositionally biased region" description="Low complexity" evidence="10">
    <location>
        <begin position="9"/>
        <end position="24"/>
    </location>
</feature>
<evidence type="ECO:0000259" key="11">
    <source>
        <dbReference type="PROSITE" id="PS51710"/>
    </source>
</evidence>
<dbReference type="PANTHER" id="PTHR11702">
    <property type="entry name" value="DEVELOPMENTALLY REGULATED GTP-BINDING PROTEIN-RELATED"/>
    <property type="match status" value="1"/>
</dbReference>
<feature type="region of interest" description="Disordered" evidence="10">
    <location>
        <begin position="89"/>
        <end position="112"/>
    </location>
</feature>
<dbReference type="AlphaFoldDB" id="A0A6I4MQE4"/>
<dbReference type="NCBIfam" id="NF008956">
    <property type="entry name" value="PRK12299.1"/>
    <property type="match status" value="1"/>
</dbReference>
<dbReference type="Proteomes" id="UP000462055">
    <property type="component" value="Unassembled WGS sequence"/>
</dbReference>
<feature type="domain" description="Obg" evidence="13">
    <location>
        <begin position="30"/>
        <end position="186"/>
    </location>
</feature>
<dbReference type="NCBIfam" id="TIGR03595">
    <property type="entry name" value="Obg_CgtA_exten"/>
    <property type="match status" value="1"/>
</dbReference>
<keyword evidence="5 9" id="KW-0547">Nucleotide-binding</keyword>
<dbReference type="Gene3D" id="2.70.210.12">
    <property type="entry name" value="GTP1/OBG domain"/>
    <property type="match status" value="1"/>
</dbReference>
<comment type="similarity">
    <text evidence="2 9">Belongs to the TRAFAC class OBG-HflX-like GTPase superfamily. OBG GTPase family.</text>
</comment>
<dbReference type="Gene3D" id="3.40.50.300">
    <property type="entry name" value="P-loop containing nucleotide triphosphate hydrolases"/>
    <property type="match status" value="1"/>
</dbReference>
<dbReference type="InterPro" id="IPR014100">
    <property type="entry name" value="GTP-bd_Obg/CgtA"/>
</dbReference>
<evidence type="ECO:0000256" key="8">
    <source>
        <dbReference type="ARBA" id="ARBA00023134"/>
    </source>
</evidence>
<dbReference type="PANTHER" id="PTHR11702:SF31">
    <property type="entry name" value="MITOCHONDRIAL RIBOSOME-ASSOCIATED GTPASE 2"/>
    <property type="match status" value="1"/>
</dbReference>
<comment type="function">
    <text evidence="9">An essential GTPase which binds GTP, GDP and possibly (p)ppGpp with moderate affinity, with high nucleotide exchange rates and a fairly low GTP hydrolysis rate. Plays a role in control of the cell cycle, stress response, ribosome biogenesis and in those bacteria that undergo differentiation, in morphogenesis control.</text>
</comment>
<dbReference type="Gene3D" id="3.30.300.350">
    <property type="entry name" value="GTP-binding protein OBG, C-terminal domain"/>
    <property type="match status" value="1"/>
</dbReference>
<dbReference type="Pfam" id="PF01018">
    <property type="entry name" value="GTP1_OBG"/>
    <property type="match status" value="1"/>
</dbReference>
<evidence type="ECO:0000313" key="14">
    <source>
        <dbReference type="EMBL" id="MWA06224.1"/>
    </source>
</evidence>
<dbReference type="GO" id="GO:0005525">
    <property type="term" value="F:GTP binding"/>
    <property type="evidence" value="ECO:0007669"/>
    <property type="project" value="UniProtKB-UniRule"/>
</dbReference>
<dbReference type="FunFam" id="2.70.210.12:FF:000001">
    <property type="entry name" value="GTPase Obg"/>
    <property type="match status" value="1"/>
</dbReference>
<feature type="binding site" evidence="9">
    <location>
        <begin position="239"/>
        <end position="242"/>
    </location>
    <ligand>
        <name>GTP</name>
        <dbReference type="ChEBI" id="CHEBI:37565"/>
    </ligand>
</feature>
<dbReference type="EC" id="3.6.5.-" evidence="9"/>
<comment type="cofactor">
    <cofactor evidence="1 9">
        <name>Mg(2+)</name>
        <dbReference type="ChEBI" id="CHEBI:18420"/>
    </cofactor>
</comment>
<keyword evidence="3 9" id="KW-0963">Cytoplasm</keyword>
<comment type="subunit">
    <text evidence="9">Monomer.</text>
</comment>
<dbReference type="PROSITE" id="PS51881">
    <property type="entry name" value="OCT"/>
    <property type="match status" value="1"/>
</dbReference>
<evidence type="ECO:0000256" key="2">
    <source>
        <dbReference type="ARBA" id="ARBA00007699"/>
    </source>
</evidence>
<keyword evidence="8 9" id="KW-0342">GTP-binding</keyword>
<accession>A0A6I4MQE4</accession>
<dbReference type="InterPro" id="IPR036726">
    <property type="entry name" value="GTP1_OBG_dom_sf"/>
</dbReference>
<dbReference type="InterPro" id="IPR036346">
    <property type="entry name" value="GTP-bd_prot_GTP1/OBG_C_sf"/>
</dbReference>
<dbReference type="GO" id="GO:0000287">
    <property type="term" value="F:magnesium ion binding"/>
    <property type="evidence" value="ECO:0007669"/>
    <property type="project" value="InterPro"/>
</dbReference>
<name>A0A6I4MQE4_9ACTN</name>
<evidence type="ECO:0000313" key="15">
    <source>
        <dbReference type="Proteomes" id="UP000462055"/>
    </source>
</evidence>
<dbReference type="InterPro" id="IPR027417">
    <property type="entry name" value="P-loop_NTPase"/>
</dbReference>
<evidence type="ECO:0000256" key="4">
    <source>
        <dbReference type="ARBA" id="ARBA00022723"/>
    </source>
</evidence>
<dbReference type="HAMAP" id="MF_01454">
    <property type="entry name" value="GTPase_Obg"/>
    <property type="match status" value="1"/>
</dbReference>
<keyword evidence="7 9" id="KW-0460">Magnesium</keyword>
<dbReference type="NCBIfam" id="NF008954">
    <property type="entry name" value="PRK12296.1"/>
    <property type="match status" value="1"/>
</dbReference>
<dbReference type="PROSITE" id="PS51710">
    <property type="entry name" value="G_OBG"/>
    <property type="match status" value="1"/>
</dbReference>
<feature type="domain" description="OBG-type G" evidence="11">
    <location>
        <begin position="187"/>
        <end position="363"/>
    </location>
</feature>
<dbReference type="InterPro" id="IPR006074">
    <property type="entry name" value="GTP1-OBG_CS"/>
</dbReference>
<dbReference type="PROSITE" id="PS00905">
    <property type="entry name" value="GTP1_OBG"/>
    <property type="match status" value="1"/>
</dbReference>
<comment type="subcellular location">
    <subcellularLocation>
        <location evidence="9">Cytoplasm</location>
    </subcellularLocation>
</comment>
<feature type="binding site" evidence="9">
    <location>
        <begin position="218"/>
        <end position="222"/>
    </location>
    <ligand>
        <name>GTP</name>
        <dbReference type="ChEBI" id="CHEBI:37565"/>
    </ligand>
</feature>
<evidence type="ECO:0000259" key="13">
    <source>
        <dbReference type="PROSITE" id="PS51883"/>
    </source>
</evidence>
<evidence type="ECO:0000256" key="7">
    <source>
        <dbReference type="ARBA" id="ARBA00022842"/>
    </source>
</evidence>
<dbReference type="PROSITE" id="PS51883">
    <property type="entry name" value="OBG"/>
    <property type="match status" value="1"/>
</dbReference>
<evidence type="ECO:0000256" key="10">
    <source>
        <dbReference type="SAM" id="MobiDB-lite"/>
    </source>
</evidence>
<keyword evidence="6 9" id="KW-0378">Hydrolase</keyword>
<dbReference type="NCBIfam" id="TIGR02729">
    <property type="entry name" value="Obg_CgtA"/>
    <property type="match status" value="1"/>
</dbReference>
<dbReference type="PRINTS" id="PR00326">
    <property type="entry name" value="GTP1OBG"/>
</dbReference>
<organism evidence="14 15">
    <name type="scientific">Actinomadura physcomitrii</name>
    <dbReference type="NCBI Taxonomy" id="2650748"/>
    <lineage>
        <taxon>Bacteria</taxon>
        <taxon>Bacillati</taxon>
        <taxon>Actinomycetota</taxon>
        <taxon>Actinomycetes</taxon>
        <taxon>Streptosporangiales</taxon>
        <taxon>Thermomonosporaceae</taxon>
        <taxon>Actinomadura</taxon>
    </lineage>
</organism>
<dbReference type="EMBL" id="WBMS02000047">
    <property type="protein sequence ID" value="MWA06224.1"/>
    <property type="molecule type" value="Genomic_DNA"/>
</dbReference>
<dbReference type="InterPro" id="IPR006169">
    <property type="entry name" value="GTP1_OBG_dom"/>
</dbReference>
<dbReference type="Pfam" id="PF01926">
    <property type="entry name" value="MMR_HSR1"/>
    <property type="match status" value="1"/>
</dbReference>
<evidence type="ECO:0000256" key="5">
    <source>
        <dbReference type="ARBA" id="ARBA00022741"/>
    </source>
</evidence>
<evidence type="ECO:0000256" key="9">
    <source>
        <dbReference type="HAMAP-Rule" id="MF_01454"/>
    </source>
</evidence>
<dbReference type="SUPFAM" id="SSF82051">
    <property type="entry name" value="Obg GTP-binding protein N-terminal domain"/>
    <property type="match status" value="1"/>
</dbReference>
<sequence>MGRPRARGARPAAGPTPRRTTVAAGAGSGAQFVDRVVLHVAAGNGGNGCASIHREKFKPLGGPDGANGGRGGSVVLVVDSNAASLLEYHRRPHRKAGNGRPGQGGHRTGADGADVVLPVPDGTVVKQGEAILADLVGEGTRFVIARGGQGGLGNAALATAKRKAPGFALLGEPGEERDVVLELKSVADVALVGFPSAGKSSLIAALSAAKPKIADYPFTTLVPNLGVVSAGDTAFTVADVPGLIEGASEGRGLGLEFLRHIERSSTLAHVLDCATPEPGRDPVSDFEVIERELRAYDRVLGDRPLSDRPRIVVLNKVDVPDARDLAELVRPEFEARGLRVFEVSAASHEGLRELSFAMAAMVEEHRASLPPAEPTRIVIRPEPVGGGADFEVKDLGDNTYLITGAKPVRWLRQTDFANEEAVGYLADRLARLGVEDALTEAGASAGATVLIGTPDDSIVFDWEPEIAAGEAAAGPRGTDRRLDGHY</sequence>
<keyword evidence="15" id="KW-1185">Reference proteome</keyword>
<evidence type="ECO:0000256" key="1">
    <source>
        <dbReference type="ARBA" id="ARBA00001946"/>
    </source>
</evidence>
<protein>
    <recommendedName>
        <fullName evidence="9">GTPase Obg</fullName>
        <ecNumber evidence="9">3.6.5.-</ecNumber>
    </recommendedName>
    <alternativeName>
        <fullName evidence="9">GTP-binding protein Obg</fullName>
    </alternativeName>
</protein>
<evidence type="ECO:0000259" key="12">
    <source>
        <dbReference type="PROSITE" id="PS51881"/>
    </source>
</evidence>
<evidence type="ECO:0000256" key="3">
    <source>
        <dbReference type="ARBA" id="ARBA00022490"/>
    </source>
</evidence>
<feature type="binding site" evidence="9">
    <location>
        <begin position="344"/>
        <end position="346"/>
    </location>
    <ligand>
        <name>GTP</name>
        <dbReference type="ChEBI" id="CHEBI:37565"/>
    </ligand>
</feature>
<dbReference type="InterPro" id="IPR006073">
    <property type="entry name" value="GTP-bd"/>
</dbReference>
<dbReference type="InterPro" id="IPR015349">
    <property type="entry name" value="OCT_dom"/>
</dbReference>
<evidence type="ECO:0000256" key="6">
    <source>
        <dbReference type="ARBA" id="ARBA00022801"/>
    </source>
</evidence>
<dbReference type="Pfam" id="PF09269">
    <property type="entry name" value="DUF1967"/>
    <property type="match status" value="1"/>
</dbReference>